<evidence type="ECO:0000313" key="2">
    <source>
        <dbReference type="EMBL" id="MBD1548483.1"/>
    </source>
</evidence>
<dbReference type="InterPro" id="IPR006059">
    <property type="entry name" value="SBP"/>
</dbReference>
<sequence>MKRRRPALRVLGTSVTQLPAIKAAAEEDLGLELELITLDGTEAQRRGALHPESFDVYDQWFHDIDLIWPTGSIQYIDINRIHRWDEINALPKTGRLKPEFSRARGGDPAKRLFVQLDGSLGDMASERISMVPTVHNADSFAVIGAEAESVTSWAALLDPAWSGRVVLQADAAIGSLDMLLALEARGELQTRDLGDLTLEEIDSLIAKLRAYREKGHFKRFWSDEDEAIEAMMEEGPIIGSLWWSGVTRLRSMGKEVSMVTPQEGYRGWFGGLALSVHVDKWLKDAAYDYLNWWLEGRPGAIMARCGAYMANPDAVRPYLDDAEWDFWYEGKPAAEDIRGQDGSVIFSRGSRREGGSYQQRMSRVAVWDAVMNEHNYLVRRWDHSLDGQG</sequence>
<gene>
    <name evidence="2" type="ORF">HK439_19650</name>
</gene>
<dbReference type="SUPFAM" id="SSF53850">
    <property type="entry name" value="Periplasmic binding protein-like II"/>
    <property type="match status" value="1"/>
</dbReference>
<dbReference type="Pfam" id="PF13416">
    <property type="entry name" value="SBP_bac_8"/>
    <property type="match status" value="1"/>
</dbReference>
<comment type="caution">
    <text evidence="2">The sequence shown here is derived from an EMBL/GenBank/DDBJ whole genome shotgun (WGS) entry which is preliminary data.</text>
</comment>
<dbReference type="AlphaFoldDB" id="A0A926S6E8"/>
<reference evidence="2" key="1">
    <citation type="submission" date="2020-05" db="EMBL/GenBank/DDBJ databases">
        <title>Identification of trans-AT polyketide cluster in two marine bacteria, producers of a novel glutaramide-containing polyketide sesbanimide D and analogs.</title>
        <authorList>
            <person name="Kacar D."/>
            <person name="Rodriguez P."/>
            <person name="Canedo L."/>
            <person name="Gonzalez E."/>
            <person name="Galan B."/>
            <person name="De La Calle F."/>
            <person name="Garcia J.L."/>
        </authorList>
    </citation>
    <scope>NUCLEOTIDE SEQUENCE</scope>
    <source>
        <strain evidence="2">PHM038</strain>
    </source>
</reference>
<dbReference type="Proteomes" id="UP000598467">
    <property type="component" value="Unassembled WGS sequence"/>
</dbReference>
<accession>A0A926S6E8</accession>
<proteinExistence type="predicted"/>
<dbReference type="EMBL" id="JABFCZ010000023">
    <property type="protein sequence ID" value="MBD1548483.1"/>
    <property type="molecule type" value="Genomic_DNA"/>
</dbReference>
<dbReference type="Gene3D" id="3.40.190.10">
    <property type="entry name" value="Periplasmic binding protein-like II"/>
    <property type="match status" value="1"/>
</dbReference>
<evidence type="ECO:0000313" key="3">
    <source>
        <dbReference type="Proteomes" id="UP000598467"/>
    </source>
</evidence>
<name>A0A926S6E8_9HYPH</name>
<organism evidence="2 3">
    <name type="scientific">Roseibium aggregatum</name>
    <dbReference type="NCBI Taxonomy" id="187304"/>
    <lineage>
        <taxon>Bacteria</taxon>
        <taxon>Pseudomonadati</taxon>
        <taxon>Pseudomonadota</taxon>
        <taxon>Alphaproteobacteria</taxon>
        <taxon>Hyphomicrobiales</taxon>
        <taxon>Stappiaceae</taxon>
        <taxon>Roseibium</taxon>
    </lineage>
</organism>
<keyword evidence="1" id="KW-0574">Periplasm</keyword>
<protein>
    <submittedName>
        <fullName evidence="2">Extracellular solute-binding protein</fullName>
    </submittedName>
</protein>
<evidence type="ECO:0000256" key="1">
    <source>
        <dbReference type="ARBA" id="ARBA00022764"/>
    </source>
</evidence>